<keyword evidence="2" id="KW-1185">Reference proteome</keyword>
<dbReference type="EMBL" id="JACOIJ010000032">
    <property type="protein sequence ID" value="MBD1430599.1"/>
    <property type="molecule type" value="Genomic_DNA"/>
</dbReference>
<accession>A0ABR7YH02</accession>
<comment type="caution">
    <text evidence="1">The sequence shown here is derived from an EMBL/GenBank/DDBJ whole genome shotgun (WGS) entry which is preliminary data.</text>
</comment>
<reference evidence="1 2" key="1">
    <citation type="submission" date="2020-08" db="EMBL/GenBank/DDBJ databases">
        <title>Sphingobacterium sp. DN04309 isolated from aquaculture water.</title>
        <authorList>
            <person name="Zhang M."/>
        </authorList>
    </citation>
    <scope>NUCLEOTIDE SEQUENCE [LARGE SCALE GENOMIC DNA]</scope>
    <source>
        <strain evidence="1 2">DN04309</strain>
    </source>
</reference>
<gene>
    <name evidence="1" type="ORF">H8B04_13700</name>
</gene>
<sequence>MTNFYNFYHYTKVYLGQERTVIYKRNNGISSIVTFVVTELSKIDNNGVRLAFLEPKID</sequence>
<dbReference type="Proteomes" id="UP000651271">
    <property type="component" value="Unassembled WGS sequence"/>
</dbReference>
<evidence type="ECO:0000313" key="1">
    <source>
        <dbReference type="EMBL" id="MBD1430599.1"/>
    </source>
</evidence>
<protein>
    <submittedName>
        <fullName evidence="1">Uncharacterized protein</fullName>
    </submittedName>
</protein>
<proteinExistence type="predicted"/>
<evidence type="ECO:0000313" key="2">
    <source>
        <dbReference type="Proteomes" id="UP000651271"/>
    </source>
</evidence>
<organism evidence="1 2">
    <name type="scientific">Sphingobacterium litopenaei</name>
    <dbReference type="NCBI Taxonomy" id="2763500"/>
    <lineage>
        <taxon>Bacteria</taxon>
        <taxon>Pseudomonadati</taxon>
        <taxon>Bacteroidota</taxon>
        <taxon>Sphingobacteriia</taxon>
        <taxon>Sphingobacteriales</taxon>
        <taxon>Sphingobacteriaceae</taxon>
        <taxon>Sphingobacterium</taxon>
    </lineage>
</organism>
<name>A0ABR7YH02_9SPHI</name>